<protein>
    <submittedName>
        <fullName evidence="2">Uncharacterized protein</fullName>
    </submittedName>
</protein>
<proteinExistence type="predicted"/>
<evidence type="ECO:0000313" key="2">
    <source>
        <dbReference type="EMBL" id="KAF6397206.1"/>
    </source>
</evidence>
<feature type="region of interest" description="Disordered" evidence="1">
    <location>
        <begin position="27"/>
        <end position="50"/>
    </location>
</feature>
<dbReference type="Proteomes" id="UP000593571">
    <property type="component" value="Unassembled WGS sequence"/>
</dbReference>
<evidence type="ECO:0000256" key="1">
    <source>
        <dbReference type="SAM" id="MobiDB-lite"/>
    </source>
</evidence>
<keyword evidence="3" id="KW-1185">Reference proteome</keyword>
<gene>
    <name evidence="2" type="ORF">HJG63_009848</name>
</gene>
<sequence length="176" mass="18959">MPELGFVYFVKPGQWATCLNADQTYPGDAGGRGEAQRGERELGKPEGTGLGPLPWDDLWGKVGCFLRFDRRVGGQALMKTSADVLVRTPCPTTSLLPPKAWARRSPGSGREGGSRWLEMEMSRYAAASGRRARELPGGATWGMAIAGIGSPSAYALPLSTCRTSSLCPPSPRFDRR</sequence>
<reference evidence="2 3" key="1">
    <citation type="journal article" date="2020" name="Nature">
        <title>Six reference-quality genomes reveal evolution of bat adaptations.</title>
        <authorList>
            <person name="Jebb D."/>
            <person name="Huang Z."/>
            <person name="Pippel M."/>
            <person name="Hughes G.M."/>
            <person name="Lavrichenko K."/>
            <person name="Devanna P."/>
            <person name="Winkler S."/>
            <person name="Jermiin L.S."/>
            <person name="Skirmuntt E.C."/>
            <person name="Katzourakis A."/>
            <person name="Burkitt-Gray L."/>
            <person name="Ray D.A."/>
            <person name="Sullivan K.A.M."/>
            <person name="Roscito J.G."/>
            <person name="Kirilenko B.M."/>
            <person name="Davalos L.M."/>
            <person name="Corthals A.P."/>
            <person name="Power M.L."/>
            <person name="Jones G."/>
            <person name="Ransome R.D."/>
            <person name="Dechmann D.K.N."/>
            <person name="Locatelli A.G."/>
            <person name="Puechmaille S.J."/>
            <person name="Fedrigo O."/>
            <person name="Jarvis E.D."/>
            <person name="Hiller M."/>
            <person name="Vernes S.C."/>
            <person name="Myers E.W."/>
            <person name="Teeling E.C."/>
        </authorList>
    </citation>
    <scope>NUCLEOTIDE SEQUENCE [LARGE SCALE GENOMIC DNA]</scope>
    <source>
        <strain evidence="2">MRouAeg1</strain>
        <tissue evidence="2">Muscle</tissue>
    </source>
</reference>
<dbReference type="EMBL" id="JACASE010000017">
    <property type="protein sequence ID" value="KAF6397206.1"/>
    <property type="molecule type" value="Genomic_DNA"/>
</dbReference>
<accession>A0A7J8BFI0</accession>
<feature type="compositionally biased region" description="Basic and acidic residues" evidence="1">
    <location>
        <begin position="34"/>
        <end position="44"/>
    </location>
</feature>
<dbReference type="AlphaFoldDB" id="A0A7J8BFI0"/>
<name>A0A7J8BFI0_ROUAE</name>
<organism evidence="2 3">
    <name type="scientific">Rousettus aegyptiacus</name>
    <name type="common">Egyptian fruit bat</name>
    <name type="synonym">Pteropus aegyptiacus</name>
    <dbReference type="NCBI Taxonomy" id="9407"/>
    <lineage>
        <taxon>Eukaryota</taxon>
        <taxon>Metazoa</taxon>
        <taxon>Chordata</taxon>
        <taxon>Craniata</taxon>
        <taxon>Vertebrata</taxon>
        <taxon>Euteleostomi</taxon>
        <taxon>Mammalia</taxon>
        <taxon>Eutheria</taxon>
        <taxon>Laurasiatheria</taxon>
        <taxon>Chiroptera</taxon>
        <taxon>Yinpterochiroptera</taxon>
        <taxon>Pteropodoidea</taxon>
        <taxon>Pteropodidae</taxon>
        <taxon>Rousettinae</taxon>
        <taxon>Rousettus</taxon>
    </lineage>
</organism>
<evidence type="ECO:0000313" key="3">
    <source>
        <dbReference type="Proteomes" id="UP000593571"/>
    </source>
</evidence>
<comment type="caution">
    <text evidence="2">The sequence shown here is derived from an EMBL/GenBank/DDBJ whole genome shotgun (WGS) entry which is preliminary data.</text>
</comment>